<protein>
    <submittedName>
        <fullName evidence="3">Type I inositol polyphosphate 5-phosphatase 10</fullName>
    </submittedName>
</protein>
<evidence type="ECO:0000256" key="2">
    <source>
        <dbReference type="ARBA" id="ARBA00022801"/>
    </source>
</evidence>
<keyword evidence="2" id="KW-0378">Hydrolase</keyword>
<dbReference type="InParanoid" id="A0A1D6H197"/>
<dbReference type="GO" id="GO:0046856">
    <property type="term" value="P:phosphatidylinositol dephosphorylation"/>
    <property type="evidence" value="ECO:0007669"/>
    <property type="project" value="InterPro"/>
</dbReference>
<dbReference type="InterPro" id="IPR029000">
    <property type="entry name" value="Cyclophilin-like_dom_sf"/>
</dbReference>
<dbReference type="ExpressionAtlas" id="A0A1D6H197">
    <property type="expression patterns" value="baseline and differential"/>
</dbReference>
<dbReference type="PROSITE" id="PS50072">
    <property type="entry name" value="CSA_PPIASE_2"/>
    <property type="match status" value="1"/>
</dbReference>
<dbReference type="InterPro" id="IPR002130">
    <property type="entry name" value="Cyclophilin-type_PPIase_dom"/>
</dbReference>
<reference evidence="3" key="1">
    <citation type="submission" date="2015-12" db="EMBL/GenBank/DDBJ databases">
        <title>Update maize B73 reference genome by single molecule sequencing technologies.</title>
        <authorList>
            <consortium name="Maize Genome Sequencing Project"/>
            <person name="Ware D."/>
        </authorList>
    </citation>
    <scope>NUCLEOTIDE SEQUENCE</scope>
    <source>
        <tissue evidence="3">Seedling</tissue>
    </source>
</reference>
<name>A0A1D6H197_MAIZE</name>
<sequence>MANPCVFFDMTIGGAPAGRIMMELYANEVPKTVENFCALCTSWRRPARRASRSVVMGDCADEEEAHNRCRRGRDRRQVEGGRPHAYQDEELPGLAGYAWGPRILGLGGGFPLRIWWRPWKTGGRLLNIQRASRSVFKGWSEEKIYFAPTYKYSCNSYSYAGETATSKKKRRTPAWCDRILWHGDGIAQLSYFRGESQFSYHRPVCGTFTVEMDEIVDKAISIMQVTSKHLMYIRKEKLHSGKALSAIEVKELREALEAIAEGLDQDSLLCQSLA</sequence>
<dbReference type="GO" id="GO:0004445">
    <property type="term" value="F:inositol-polyphosphate 5-phosphatase activity"/>
    <property type="evidence" value="ECO:0007669"/>
    <property type="project" value="InterPro"/>
</dbReference>
<dbReference type="SMR" id="A0A1D6H197"/>
<dbReference type="SUPFAM" id="SSF50891">
    <property type="entry name" value="Cyclophilin-like"/>
    <property type="match status" value="1"/>
</dbReference>
<dbReference type="PaxDb" id="4577-GRMZM2G065344_P01"/>
<dbReference type="Pfam" id="PF22669">
    <property type="entry name" value="Exo_endo_phos2"/>
    <property type="match status" value="1"/>
</dbReference>
<dbReference type="STRING" id="4577.A0A1D6H197"/>
<comment type="similarity">
    <text evidence="1">Belongs to the inositol polyphosphate 5-phosphatase family.</text>
</comment>
<dbReference type="InterPro" id="IPR045849">
    <property type="entry name" value="IP5P_plant"/>
</dbReference>
<dbReference type="SUPFAM" id="SSF56219">
    <property type="entry name" value="DNase I-like"/>
    <property type="match status" value="1"/>
</dbReference>
<dbReference type="Pfam" id="PF00160">
    <property type="entry name" value="Pro_isomerase"/>
    <property type="match status" value="1"/>
</dbReference>
<dbReference type="AlphaFoldDB" id="A0A1D6H197"/>
<proteinExistence type="inferred from homology"/>
<evidence type="ECO:0000313" key="3">
    <source>
        <dbReference type="EMBL" id="AQK68654.1"/>
    </source>
</evidence>
<dbReference type="Gene3D" id="3.60.10.10">
    <property type="entry name" value="Endonuclease/exonuclease/phosphatase"/>
    <property type="match status" value="1"/>
</dbReference>
<dbReference type="GO" id="GO:0003755">
    <property type="term" value="F:peptidyl-prolyl cis-trans isomerase activity"/>
    <property type="evidence" value="ECO:0007669"/>
    <property type="project" value="InterPro"/>
</dbReference>
<dbReference type="PANTHER" id="PTHR45666:SF10">
    <property type="entry name" value="OS05G0489000 PROTEIN"/>
    <property type="match status" value="1"/>
</dbReference>
<dbReference type="InterPro" id="IPR036691">
    <property type="entry name" value="Endo/exonu/phosph_ase_sf"/>
</dbReference>
<gene>
    <name evidence="3" type="ORF">ZEAMMB73_Zm00001d015315</name>
</gene>
<organism evidence="3">
    <name type="scientific">Zea mays</name>
    <name type="common">Maize</name>
    <dbReference type="NCBI Taxonomy" id="4577"/>
    <lineage>
        <taxon>Eukaryota</taxon>
        <taxon>Viridiplantae</taxon>
        <taxon>Streptophyta</taxon>
        <taxon>Embryophyta</taxon>
        <taxon>Tracheophyta</taxon>
        <taxon>Spermatophyta</taxon>
        <taxon>Magnoliopsida</taxon>
        <taxon>Liliopsida</taxon>
        <taxon>Poales</taxon>
        <taxon>Poaceae</taxon>
        <taxon>PACMAD clade</taxon>
        <taxon>Panicoideae</taxon>
        <taxon>Andropogonodae</taxon>
        <taxon>Andropogoneae</taxon>
        <taxon>Tripsacinae</taxon>
        <taxon>Zea</taxon>
    </lineage>
</organism>
<dbReference type="Gene3D" id="2.40.100.10">
    <property type="entry name" value="Cyclophilin-like"/>
    <property type="match status" value="1"/>
</dbReference>
<dbReference type="InterPro" id="IPR000300">
    <property type="entry name" value="IPPc"/>
</dbReference>
<accession>A0A1D6H197</accession>
<dbReference type="PANTHER" id="PTHR45666">
    <property type="entry name" value="TYPE IV INOSITOL POLYPHOSPHATE 5-PHOSPHATASE 9"/>
    <property type="match status" value="1"/>
</dbReference>
<dbReference type="EMBL" id="CM000781">
    <property type="protein sequence ID" value="AQK68654.1"/>
    <property type="molecule type" value="Genomic_DNA"/>
</dbReference>
<evidence type="ECO:0000256" key="1">
    <source>
        <dbReference type="ARBA" id="ARBA00010768"/>
    </source>
</evidence>